<keyword evidence="14" id="KW-1185">Reference proteome</keyword>
<name>A0A9W4UUW8_9PLEO</name>
<dbReference type="AlphaFoldDB" id="A0A9W4UUW8"/>
<feature type="transmembrane region" description="Helical" evidence="8">
    <location>
        <begin position="109"/>
        <end position="128"/>
    </location>
</feature>
<feature type="domain" description="CSC1/OSCA1-like N-terminal transmembrane" evidence="11">
    <location>
        <begin position="29"/>
        <end position="179"/>
    </location>
</feature>
<evidence type="ECO:0000256" key="8">
    <source>
        <dbReference type="SAM" id="Phobius"/>
    </source>
</evidence>
<evidence type="ECO:0000256" key="5">
    <source>
        <dbReference type="ARBA" id="ARBA00022989"/>
    </source>
</evidence>
<feature type="transmembrane region" description="Helical" evidence="8">
    <location>
        <begin position="600"/>
        <end position="629"/>
    </location>
</feature>
<feature type="transmembrane region" description="Helical" evidence="8">
    <location>
        <begin position="537"/>
        <end position="566"/>
    </location>
</feature>
<dbReference type="InterPro" id="IPR045122">
    <property type="entry name" value="Csc1-like"/>
</dbReference>
<evidence type="ECO:0000256" key="7">
    <source>
        <dbReference type="SAM" id="MobiDB-lite"/>
    </source>
</evidence>
<dbReference type="InterPro" id="IPR003864">
    <property type="entry name" value="CSC1/OSCA1-like_7TM"/>
</dbReference>
<comment type="similarity">
    <text evidence="2">Belongs to the CSC1 (TC 1.A.17) family.</text>
</comment>
<comment type="caution">
    <text evidence="13">The sequence shown here is derived from an EMBL/GenBank/DDBJ whole genome shotgun (WGS) entry which is preliminary data.</text>
</comment>
<dbReference type="Pfam" id="PF14703">
    <property type="entry name" value="PHM7_cyt"/>
    <property type="match status" value="1"/>
</dbReference>
<evidence type="ECO:0000259" key="9">
    <source>
        <dbReference type="Pfam" id="PF02714"/>
    </source>
</evidence>
<feature type="transmembrane region" description="Helical" evidence="8">
    <location>
        <begin position="29"/>
        <end position="50"/>
    </location>
</feature>
<keyword evidence="3" id="KW-0813">Transport</keyword>
<feature type="domain" description="CSC1/OSCA1-like cytosolic" evidence="12">
    <location>
        <begin position="202"/>
        <end position="385"/>
    </location>
</feature>
<feature type="compositionally biased region" description="Low complexity" evidence="7">
    <location>
        <begin position="736"/>
        <end position="753"/>
    </location>
</feature>
<evidence type="ECO:0000256" key="4">
    <source>
        <dbReference type="ARBA" id="ARBA00022692"/>
    </source>
</evidence>
<evidence type="ECO:0000256" key="6">
    <source>
        <dbReference type="ARBA" id="ARBA00023136"/>
    </source>
</evidence>
<feature type="compositionally biased region" description="Basic and acidic residues" evidence="7">
    <location>
        <begin position="723"/>
        <end position="734"/>
    </location>
</feature>
<evidence type="ECO:0000313" key="13">
    <source>
        <dbReference type="EMBL" id="CAI6342309.1"/>
    </source>
</evidence>
<gene>
    <name evidence="13" type="ORF">PDIGIT_LOCUS15514</name>
</gene>
<protein>
    <recommendedName>
        <fullName evidence="15">DUF221-domain-containing protein</fullName>
    </recommendedName>
</protein>
<dbReference type="Pfam" id="PF12621">
    <property type="entry name" value="PHM7_ext"/>
    <property type="match status" value="1"/>
</dbReference>
<evidence type="ECO:0000256" key="2">
    <source>
        <dbReference type="ARBA" id="ARBA00007779"/>
    </source>
</evidence>
<dbReference type="Proteomes" id="UP001152607">
    <property type="component" value="Unassembled WGS sequence"/>
</dbReference>
<feature type="region of interest" description="Disordered" evidence="7">
    <location>
        <begin position="1"/>
        <end position="23"/>
    </location>
</feature>
<dbReference type="InterPro" id="IPR027815">
    <property type="entry name" value="CSC1/OSCA1-like_cyt"/>
</dbReference>
<feature type="domain" description="10TM putative phosphate transporter extracellular tail" evidence="10">
    <location>
        <begin position="771"/>
        <end position="855"/>
    </location>
</feature>
<evidence type="ECO:0000259" key="12">
    <source>
        <dbReference type="Pfam" id="PF14703"/>
    </source>
</evidence>
<keyword evidence="4 8" id="KW-0812">Transmembrane</keyword>
<organism evidence="13 14">
    <name type="scientific">Periconia digitata</name>
    <dbReference type="NCBI Taxonomy" id="1303443"/>
    <lineage>
        <taxon>Eukaryota</taxon>
        <taxon>Fungi</taxon>
        <taxon>Dikarya</taxon>
        <taxon>Ascomycota</taxon>
        <taxon>Pezizomycotina</taxon>
        <taxon>Dothideomycetes</taxon>
        <taxon>Pleosporomycetidae</taxon>
        <taxon>Pleosporales</taxon>
        <taxon>Massarineae</taxon>
        <taxon>Periconiaceae</taxon>
        <taxon>Periconia</taxon>
    </lineage>
</organism>
<feature type="transmembrane region" description="Helical" evidence="8">
    <location>
        <begin position="158"/>
        <end position="177"/>
    </location>
</feature>
<feature type="transmembrane region" description="Helical" evidence="8">
    <location>
        <begin position="679"/>
        <end position="701"/>
    </location>
</feature>
<sequence>MHPFLVSRATEGEPGSARDEPGSNSLSSMVSTLVPTLISFAVFVTLFFIFRGRFRRLYQPRTYVDSVGQQRKTPPQAPGFLGWIKSFRGLRDEYILDHQSIDGFLFVRFFKILIIISLLGCLITWPVLFPVNATGGAGRTQLDLLSMSNVASDRVNRYYAHALMSCIFLGLVMIIIARESFYTVNLRQAYRRSPWGASRLSSKTILFTNVPKTISQAELFEMFAGVRHAWVASNCKELTELVEDRDETATKLEEAEIQLSRDANDNRIKAEKGKKKAFQSGEGVDKYVNPKDRPTHKLKFLIGKKVDTITYGREHLAELLPKVEAEQDKHWNGQGDLVGAVFLTFHTQREAQDAWQLMQRRKTKPNSKLSARQLGVLPQEVVWSNLRVGTAEHWARWFLVSAFITVMIVFWAVPVAFVGVISQINYLTRQFKWLEWINDIPPVILGVVTGLLPVIMLAILMALVPIICRLMAKLAGYPTMSQIELQTQSWYFAFQVVQVFLITTLAGSVTTVIQQVLAKPDLVLTLLSENLPKASNFYISYFLLFGLSAAAGTLLNIGGFVTVVLLGRILPGKTPRKIFQKLVNFAGPMWGSEFPKWTNLGVIALSYSCIAPLVLGFSTVGFTLIYLAFRYNFMYCYENKIDTQGAAYSRALRQLIVGVYISELCLIGLFAIATGNNTMAAGPLAIEALLLACTIAFHLTVRQSLKHHEARLSYVDPVPSATHAEDGFTNDKHGATSHGNSNATASANNAAPRPSRIPGFLQKIINPERTSVANLGSSLDQFYHKPQEPLPEAIQKRAYFNPAITSPTPVLWIVRDDMGISEREIRDTKKAVPSLVMTDEQAIFNEKGKVEWKGQDEGKARDAPVWEENIVY</sequence>
<dbReference type="InterPro" id="IPR032880">
    <property type="entry name" value="CSC1/OSCA1-like_N"/>
</dbReference>
<dbReference type="GO" id="GO:0005886">
    <property type="term" value="C:plasma membrane"/>
    <property type="evidence" value="ECO:0007669"/>
    <property type="project" value="TreeGrafter"/>
</dbReference>
<dbReference type="GO" id="GO:0005227">
    <property type="term" value="F:calcium-activated cation channel activity"/>
    <property type="evidence" value="ECO:0007669"/>
    <property type="project" value="InterPro"/>
</dbReference>
<evidence type="ECO:0000256" key="1">
    <source>
        <dbReference type="ARBA" id="ARBA00004141"/>
    </source>
</evidence>
<comment type="subcellular location">
    <subcellularLocation>
        <location evidence="1">Membrane</location>
        <topology evidence="1">Multi-pass membrane protein</topology>
    </subcellularLocation>
</comment>
<feature type="transmembrane region" description="Helical" evidence="8">
    <location>
        <begin position="444"/>
        <end position="468"/>
    </location>
</feature>
<feature type="transmembrane region" description="Helical" evidence="8">
    <location>
        <begin position="489"/>
        <end position="517"/>
    </location>
</feature>
<evidence type="ECO:0000256" key="3">
    <source>
        <dbReference type="ARBA" id="ARBA00022448"/>
    </source>
</evidence>
<feature type="transmembrane region" description="Helical" evidence="8">
    <location>
        <begin position="397"/>
        <end position="424"/>
    </location>
</feature>
<keyword evidence="5 8" id="KW-1133">Transmembrane helix</keyword>
<proteinExistence type="inferred from homology"/>
<feature type="transmembrane region" description="Helical" evidence="8">
    <location>
        <begin position="578"/>
        <end position="594"/>
    </location>
</feature>
<dbReference type="EMBL" id="CAOQHR010000013">
    <property type="protein sequence ID" value="CAI6342309.1"/>
    <property type="molecule type" value="Genomic_DNA"/>
</dbReference>
<accession>A0A9W4UUW8</accession>
<dbReference type="Pfam" id="PF13967">
    <property type="entry name" value="RSN1_TM"/>
    <property type="match status" value="1"/>
</dbReference>
<feature type="region of interest" description="Disordered" evidence="7">
    <location>
        <begin position="723"/>
        <end position="753"/>
    </location>
</feature>
<keyword evidence="6 8" id="KW-0472">Membrane</keyword>
<evidence type="ECO:0000259" key="10">
    <source>
        <dbReference type="Pfam" id="PF12621"/>
    </source>
</evidence>
<dbReference type="PANTHER" id="PTHR13018">
    <property type="entry name" value="PROBABLE MEMBRANE PROTEIN DUF221-RELATED"/>
    <property type="match status" value="1"/>
</dbReference>
<evidence type="ECO:0008006" key="15">
    <source>
        <dbReference type="Google" id="ProtNLM"/>
    </source>
</evidence>
<dbReference type="InterPro" id="IPR022257">
    <property type="entry name" value="PHM7_ext"/>
</dbReference>
<dbReference type="Pfam" id="PF02714">
    <property type="entry name" value="RSN1_7TM"/>
    <property type="match status" value="1"/>
</dbReference>
<dbReference type="OrthoDB" id="1076608at2759"/>
<reference evidence="13" key="1">
    <citation type="submission" date="2023-01" db="EMBL/GenBank/DDBJ databases">
        <authorList>
            <person name="Van Ghelder C."/>
            <person name="Rancurel C."/>
        </authorList>
    </citation>
    <scope>NUCLEOTIDE SEQUENCE</scope>
    <source>
        <strain evidence="13">CNCM I-4278</strain>
    </source>
</reference>
<feature type="domain" description="CSC1/OSCA1-like 7TM region" evidence="9">
    <location>
        <begin position="396"/>
        <end position="670"/>
    </location>
</feature>
<evidence type="ECO:0000259" key="11">
    <source>
        <dbReference type="Pfam" id="PF13967"/>
    </source>
</evidence>
<dbReference type="PANTHER" id="PTHR13018:SF26">
    <property type="entry name" value="DOMAIN PROTEIN, PUTATIVE (AFU_ORTHOLOGUE AFUA_5G10920)-RELATED"/>
    <property type="match status" value="1"/>
</dbReference>
<feature type="transmembrane region" description="Helical" evidence="8">
    <location>
        <begin position="650"/>
        <end position="673"/>
    </location>
</feature>
<evidence type="ECO:0000313" key="14">
    <source>
        <dbReference type="Proteomes" id="UP001152607"/>
    </source>
</evidence>